<reference evidence="2 3" key="1">
    <citation type="submission" date="2017-12" db="EMBL/GenBank/DDBJ databases">
        <title>Phylogenetic diversity of female urinary microbiome.</title>
        <authorList>
            <person name="Thomas-White K."/>
            <person name="Wolfe A.J."/>
        </authorList>
    </citation>
    <scope>NUCLEOTIDE SEQUENCE [LARGE SCALE GENOMIC DNA]</scope>
    <source>
        <strain evidence="2 3">UMB0018</strain>
    </source>
</reference>
<dbReference type="RefSeq" id="WP_007589919.1">
    <property type="nucleotide sequence ID" value="NZ_PKKM01000007.1"/>
</dbReference>
<dbReference type="Pfam" id="PF14029">
    <property type="entry name" value="DUF4244"/>
    <property type="match status" value="1"/>
</dbReference>
<name>A0A2I1HZR0_9ACTO</name>
<sequence>MTIIDRIDCAVTRAQLIAMATVQDMGRAMRAGSGGDSAEGRDPEEGATTVEYAIGTIAAAGFAGLLIVILKSDAVRAALESIIQEALSTR</sequence>
<dbReference type="Proteomes" id="UP000234198">
    <property type="component" value="Unassembled WGS sequence"/>
</dbReference>
<dbReference type="InterPro" id="IPR025338">
    <property type="entry name" value="DUF4244"/>
</dbReference>
<evidence type="ECO:0000313" key="3">
    <source>
        <dbReference type="Proteomes" id="UP000234198"/>
    </source>
</evidence>
<gene>
    <name evidence="2" type="ORF">CYJ22_06075</name>
</gene>
<proteinExistence type="predicted"/>
<dbReference type="EMBL" id="PKKM01000007">
    <property type="protein sequence ID" value="PKY64374.1"/>
    <property type="molecule type" value="Genomic_DNA"/>
</dbReference>
<comment type="caution">
    <text evidence="2">The sequence shown here is derived from an EMBL/GenBank/DDBJ whole genome shotgun (WGS) entry which is preliminary data.</text>
</comment>
<keyword evidence="1" id="KW-0812">Transmembrane</keyword>
<evidence type="ECO:0000313" key="2">
    <source>
        <dbReference type="EMBL" id="PKY64374.1"/>
    </source>
</evidence>
<dbReference type="AlphaFoldDB" id="A0A2I1HZR0"/>
<organism evidence="2 3">
    <name type="scientific">Schaalia odontolytica</name>
    <dbReference type="NCBI Taxonomy" id="1660"/>
    <lineage>
        <taxon>Bacteria</taxon>
        <taxon>Bacillati</taxon>
        <taxon>Actinomycetota</taxon>
        <taxon>Actinomycetes</taxon>
        <taxon>Actinomycetales</taxon>
        <taxon>Actinomycetaceae</taxon>
        <taxon>Schaalia</taxon>
    </lineage>
</organism>
<keyword evidence="1" id="KW-0472">Membrane</keyword>
<keyword evidence="1" id="KW-1133">Transmembrane helix</keyword>
<evidence type="ECO:0000256" key="1">
    <source>
        <dbReference type="SAM" id="Phobius"/>
    </source>
</evidence>
<feature type="transmembrane region" description="Helical" evidence="1">
    <location>
        <begin position="52"/>
        <end position="70"/>
    </location>
</feature>
<protein>
    <submittedName>
        <fullName evidence="2">DUF4244 domain-containing protein</fullName>
    </submittedName>
</protein>
<accession>A0A2I1HZR0</accession>